<dbReference type="PANTHER" id="PTHR28155:SF1">
    <property type="entry name" value="DNA-DIRECTED RNA POLYMERASE I SUBUNIT RPA34.5-DOMAIN-CONTAINING PROTEIN"/>
    <property type="match status" value="1"/>
</dbReference>
<keyword evidence="3" id="KW-1185">Reference proteome</keyword>
<dbReference type="InterPro" id="IPR013240">
    <property type="entry name" value="DNA-dir_RNA_pol1_su_RPA34"/>
</dbReference>
<gene>
    <name evidence="2" type="ORF">PRK78_005993</name>
</gene>
<feature type="compositionally biased region" description="Basic residues" evidence="1">
    <location>
        <begin position="79"/>
        <end position="88"/>
    </location>
</feature>
<name>A0AAF0IL94_9EURO</name>
<dbReference type="Proteomes" id="UP001219355">
    <property type="component" value="Chromosome 4"/>
</dbReference>
<feature type="compositionally biased region" description="Polar residues" evidence="1">
    <location>
        <begin position="293"/>
        <end position="309"/>
    </location>
</feature>
<reference evidence="2" key="1">
    <citation type="submission" date="2023-03" db="EMBL/GenBank/DDBJ databases">
        <title>Emydomyces testavorans Genome Sequence.</title>
        <authorList>
            <person name="Hoyer L."/>
        </authorList>
    </citation>
    <scope>NUCLEOTIDE SEQUENCE</scope>
    <source>
        <strain evidence="2">16-2883</strain>
    </source>
</reference>
<feature type="compositionally biased region" description="Low complexity" evidence="1">
    <location>
        <begin position="52"/>
        <end position="69"/>
    </location>
</feature>
<dbReference type="Pfam" id="PF08208">
    <property type="entry name" value="RNA_polI_A34"/>
    <property type="match status" value="1"/>
</dbReference>
<dbReference type="PANTHER" id="PTHR28155">
    <property type="entry name" value="ACR243WP"/>
    <property type="match status" value="1"/>
</dbReference>
<feature type="region of interest" description="Disordered" evidence="1">
    <location>
        <begin position="1"/>
        <end position="104"/>
    </location>
</feature>
<protein>
    <submittedName>
        <fullName evidence="2">Uncharacterized protein</fullName>
    </submittedName>
</protein>
<organism evidence="2 3">
    <name type="scientific">Emydomyces testavorans</name>
    <dbReference type="NCBI Taxonomy" id="2070801"/>
    <lineage>
        <taxon>Eukaryota</taxon>
        <taxon>Fungi</taxon>
        <taxon>Dikarya</taxon>
        <taxon>Ascomycota</taxon>
        <taxon>Pezizomycotina</taxon>
        <taxon>Eurotiomycetes</taxon>
        <taxon>Eurotiomycetidae</taxon>
        <taxon>Onygenales</taxon>
        <taxon>Nannizziopsiaceae</taxon>
        <taxon>Emydomyces</taxon>
    </lineage>
</organism>
<dbReference type="GO" id="GO:0006360">
    <property type="term" value="P:transcription by RNA polymerase I"/>
    <property type="evidence" value="ECO:0007669"/>
    <property type="project" value="InterPro"/>
</dbReference>
<sequence>MKSVLSKEIVTDSDDSSIESSASSESEKQVASKGKPQKSSSKSKSESKSKPAKSLSSSPNNQSITSSSDSESEVEQVSKSKKTSKKRVTIADEHSAQPVVPARPFRPPEGFQLMQNPPLPPLNLIDAFADLAGKQIWHITAPTAVPLASIKQLALDAVATGESVLRHKGVDYRLREDQIGVERTKSLLLPTDNGTGYLRRPEEVAQTFHVEQIVNPPTQGSKSHIEAMKKKTKALPSQPKNLRMRYMPFGSSTAQPEGDTSPDGSEMEVTFKAPRVVDIDGGEKKRKKEKRNYTNVDSSLRTQNGVNIESESRGDTSRKKSKKAHTHNDMHHEGELQSPDERTEKRNRPEKSEGQKSSKKRREETSQERRARRVEKKRKKQEKHHAI</sequence>
<dbReference type="Gene3D" id="6.20.250.70">
    <property type="match status" value="1"/>
</dbReference>
<feature type="compositionally biased region" description="Low complexity" evidence="1">
    <location>
        <begin position="32"/>
        <end position="42"/>
    </location>
</feature>
<feature type="compositionally biased region" description="Basic and acidic residues" evidence="1">
    <location>
        <begin position="326"/>
        <end position="369"/>
    </location>
</feature>
<dbReference type="EMBL" id="CP120630">
    <property type="protein sequence ID" value="WEW60506.1"/>
    <property type="molecule type" value="Genomic_DNA"/>
</dbReference>
<evidence type="ECO:0000256" key="1">
    <source>
        <dbReference type="SAM" id="MobiDB-lite"/>
    </source>
</evidence>
<evidence type="ECO:0000313" key="3">
    <source>
        <dbReference type="Proteomes" id="UP001219355"/>
    </source>
</evidence>
<dbReference type="AlphaFoldDB" id="A0AAF0IL94"/>
<proteinExistence type="predicted"/>
<feature type="region of interest" description="Disordered" evidence="1">
    <location>
        <begin position="215"/>
        <end position="387"/>
    </location>
</feature>
<evidence type="ECO:0000313" key="2">
    <source>
        <dbReference type="EMBL" id="WEW60506.1"/>
    </source>
</evidence>
<accession>A0AAF0IL94</accession>
<dbReference type="InterPro" id="IPR053263">
    <property type="entry name" value="Euk_RPA34_RNAP_subunit"/>
</dbReference>
<feature type="compositionally biased region" description="Basic residues" evidence="1">
    <location>
        <begin position="370"/>
        <end position="387"/>
    </location>
</feature>